<dbReference type="CDD" id="cd16922">
    <property type="entry name" value="HATPase_EvgS-ArcB-TorS-like"/>
    <property type="match status" value="1"/>
</dbReference>
<evidence type="ECO:0000259" key="10">
    <source>
        <dbReference type="PROSITE" id="PS50113"/>
    </source>
</evidence>
<feature type="domain" description="Histidine kinase" evidence="8">
    <location>
        <begin position="292"/>
        <end position="532"/>
    </location>
</feature>
<keyword evidence="7" id="KW-0812">Transmembrane</keyword>
<feature type="modified residue" description="4-aspartylphosphate" evidence="6">
    <location>
        <position position="613"/>
    </location>
</feature>
<dbReference type="InterPro" id="IPR004358">
    <property type="entry name" value="Sig_transdc_His_kin-like_C"/>
</dbReference>
<keyword evidence="4 11" id="KW-0808">Transferase</keyword>
<feature type="domain" description="Response regulatory" evidence="9">
    <location>
        <begin position="559"/>
        <end position="678"/>
    </location>
</feature>
<evidence type="ECO:0000256" key="3">
    <source>
        <dbReference type="ARBA" id="ARBA00022553"/>
    </source>
</evidence>
<dbReference type="InterPro" id="IPR000014">
    <property type="entry name" value="PAS"/>
</dbReference>
<dbReference type="PROSITE" id="PS50109">
    <property type="entry name" value="HIS_KIN"/>
    <property type="match status" value="1"/>
</dbReference>
<dbReference type="Pfam" id="PF08447">
    <property type="entry name" value="PAS_3"/>
    <property type="match status" value="1"/>
</dbReference>
<evidence type="ECO:0000259" key="8">
    <source>
        <dbReference type="PROSITE" id="PS50109"/>
    </source>
</evidence>
<dbReference type="Pfam" id="PF00512">
    <property type="entry name" value="HisKA"/>
    <property type="match status" value="1"/>
</dbReference>
<evidence type="ECO:0000256" key="5">
    <source>
        <dbReference type="ARBA" id="ARBA00022777"/>
    </source>
</evidence>
<dbReference type="SUPFAM" id="SSF47384">
    <property type="entry name" value="Homodimeric domain of signal transducing histidine kinase"/>
    <property type="match status" value="1"/>
</dbReference>
<dbReference type="InterPro" id="IPR036097">
    <property type="entry name" value="HisK_dim/P_sf"/>
</dbReference>
<dbReference type="Pfam" id="PF25487">
    <property type="entry name" value="ETR1_N"/>
    <property type="match status" value="1"/>
</dbReference>
<proteinExistence type="predicted"/>
<dbReference type="Pfam" id="PF02518">
    <property type="entry name" value="HATPase_c"/>
    <property type="match status" value="1"/>
</dbReference>
<dbReference type="InterPro" id="IPR003661">
    <property type="entry name" value="HisK_dim/P_dom"/>
</dbReference>
<dbReference type="InterPro" id="IPR000700">
    <property type="entry name" value="PAS-assoc_C"/>
</dbReference>
<dbReference type="Proteomes" id="UP000315440">
    <property type="component" value="Unassembled WGS sequence"/>
</dbReference>
<keyword evidence="7" id="KW-0472">Membrane</keyword>
<dbReference type="EMBL" id="SJPQ01000002">
    <property type="protein sequence ID" value="TWT88329.1"/>
    <property type="molecule type" value="Genomic_DNA"/>
</dbReference>
<dbReference type="Gene3D" id="3.30.450.20">
    <property type="entry name" value="PAS domain"/>
    <property type="match status" value="1"/>
</dbReference>
<evidence type="ECO:0000313" key="12">
    <source>
        <dbReference type="Proteomes" id="UP000315440"/>
    </source>
</evidence>
<evidence type="ECO:0000256" key="1">
    <source>
        <dbReference type="ARBA" id="ARBA00000085"/>
    </source>
</evidence>
<dbReference type="InterPro" id="IPR035965">
    <property type="entry name" value="PAS-like_dom_sf"/>
</dbReference>
<dbReference type="PROSITE" id="PS50110">
    <property type="entry name" value="RESPONSE_REGULATORY"/>
    <property type="match status" value="1"/>
</dbReference>
<dbReference type="Gene3D" id="1.10.287.130">
    <property type="match status" value="1"/>
</dbReference>
<dbReference type="AlphaFoldDB" id="A0A5C5ZLQ2"/>
<dbReference type="InterPro" id="IPR001789">
    <property type="entry name" value="Sig_transdc_resp-reg_receiver"/>
</dbReference>
<feature type="domain" description="PAC" evidence="10">
    <location>
        <begin position="223"/>
        <end position="274"/>
    </location>
</feature>
<dbReference type="SUPFAM" id="SSF52172">
    <property type="entry name" value="CheY-like"/>
    <property type="match status" value="1"/>
</dbReference>
<evidence type="ECO:0000256" key="2">
    <source>
        <dbReference type="ARBA" id="ARBA00012438"/>
    </source>
</evidence>
<dbReference type="SMART" id="SM00387">
    <property type="entry name" value="HATPase_c"/>
    <property type="match status" value="1"/>
</dbReference>
<dbReference type="InterPro" id="IPR003594">
    <property type="entry name" value="HATPase_dom"/>
</dbReference>
<dbReference type="EC" id="2.7.13.3" evidence="2"/>
<keyword evidence="5 11" id="KW-0418">Kinase</keyword>
<dbReference type="CDD" id="cd17546">
    <property type="entry name" value="REC_hyHK_CKI1_RcsC-like"/>
    <property type="match status" value="1"/>
</dbReference>
<dbReference type="GO" id="GO:0000155">
    <property type="term" value="F:phosphorelay sensor kinase activity"/>
    <property type="evidence" value="ECO:0007669"/>
    <property type="project" value="InterPro"/>
</dbReference>
<dbReference type="InterPro" id="IPR058544">
    <property type="entry name" value="ETR1_N"/>
</dbReference>
<evidence type="ECO:0000256" key="6">
    <source>
        <dbReference type="PROSITE-ProRule" id="PRU00169"/>
    </source>
</evidence>
<reference evidence="11 12" key="1">
    <citation type="submission" date="2019-02" db="EMBL/GenBank/DDBJ databases">
        <title>Deep-cultivation of Planctomycetes and their phenomic and genomic characterization uncovers novel biology.</title>
        <authorList>
            <person name="Wiegand S."/>
            <person name="Jogler M."/>
            <person name="Boedeker C."/>
            <person name="Pinto D."/>
            <person name="Vollmers J."/>
            <person name="Rivas-Marin E."/>
            <person name="Kohn T."/>
            <person name="Peeters S.H."/>
            <person name="Heuer A."/>
            <person name="Rast P."/>
            <person name="Oberbeckmann S."/>
            <person name="Bunk B."/>
            <person name="Jeske O."/>
            <person name="Meyerdierks A."/>
            <person name="Storesund J.E."/>
            <person name="Kallscheuer N."/>
            <person name="Luecker S."/>
            <person name="Lage O.M."/>
            <person name="Pohl T."/>
            <person name="Merkel B.J."/>
            <person name="Hornburger P."/>
            <person name="Mueller R.-W."/>
            <person name="Bruemmer F."/>
            <person name="Labrenz M."/>
            <person name="Spormann A.M."/>
            <person name="Op Den Camp H."/>
            <person name="Overmann J."/>
            <person name="Amann R."/>
            <person name="Jetten M.S.M."/>
            <person name="Mascher T."/>
            <person name="Medema M.H."/>
            <person name="Devos D.P."/>
            <person name="Kaster A.-K."/>
            <person name="Ovreas L."/>
            <person name="Rohde M."/>
            <person name="Galperin M.Y."/>
            <person name="Jogler C."/>
        </authorList>
    </citation>
    <scope>NUCLEOTIDE SEQUENCE [LARGE SCALE GENOMIC DNA]</scope>
    <source>
        <strain evidence="11 12">Mal64</strain>
    </source>
</reference>
<dbReference type="Pfam" id="PF00072">
    <property type="entry name" value="Response_reg"/>
    <property type="match status" value="1"/>
</dbReference>
<keyword evidence="7" id="KW-1133">Transmembrane helix</keyword>
<dbReference type="InterPro" id="IPR011006">
    <property type="entry name" value="CheY-like_superfamily"/>
</dbReference>
<gene>
    <name evidence="11" type="primary">luxQ_7</name>
    <name evidence="11" type="ORF">Mal64_18080</name>
</gene>
<name>A0A5C5ZLQ2_9BACT</name>
<keyword evidence="12" id="KW-1185">Reference proteome</keyword>
<dbReference type="SMART" id="SM00448">
    <property type="entry name" value="REC"/>
    <property type="match status" value="1"/>
</dbReference>
<dbReference type="CDD" id="cd00082">
    <property type="entry name" value="HisKA"/>
    <property type="match status" value="1"/>
</dbReference>
<dbReference type="Gene3D" id="3.30.565.10">
    <property type="entry name" value="Histidine kinase-like ATPase, C-terminal domain"/>
    <property type="match status" value="1"/>
</dbReference>
<feature type="transmembrane region" description="Helical" evidence="7">
    <location>
        <begin position="64"/>
        <end position="87"/>
    </location>
</feature>
<dbReference type="PANTHER" id="PTHR43047:SF72">
    <property type="entry name" value="OSMOSENSING HISTIDINE PROTEIN KINASE SLN1"/>
    <property type="match status" value="1"/>
</dbReference>
<dbReference type="GO" id="GO:0005886">
    <property type="term" value="C:plasma membrane"/>
    <property type="evidence" value="ECO:0007669"/>
    <property type="project" value="TreeGrafter"/>
</dbReference>
<feature type="transmembrane region" description="Helical" evidence="7">
    <location>
        <begin position="29"/>
        <end position="52"/>
    </location>
</feature>
<organism evidence="11 12">
    <name type="scientific">Pseudobythopirellula maris</name>
    <dbReference type="NCBI Taxonomy" id="2527991"/>
    <lineage>
        <taxon>Bacteria</taxon>
        <taxon>Pseudomonadati</taxon>
        <taxon>Planctomycetota</taxon>
        <taxon>Planctomycetia</taxon>
        <taxon>Pirellulales</taxon>
        <taxon>Lacipirellulaceae</taxon>
        <taxon>Pseudobythopirellula</taxon>
    </lineage>
</organism>
<dbReference type="InterPro" id="IPR013655">
    <property type="entry name" value="PAS_fold_3"/>
</dbReference>
<comment type="caution">
    <text evidence="11">The sequence shown here is derived from an EMBL/GenBank/DDBJ whole genome shotgun (WGS) entry which is preliminary data.</text>
</comment>
<dbReference type="SMART" id="SM00388">
    <property type="entry name" value="HisKA"/>
    <property type="match status" value="1"/>
</dbReference>
<protein>
    <recommendedName>
        <fullName evidence="2">histidine kinase</fullName>
        <ecNumber evidence="2">2.7.13.3</ecNumber>
    </recommendedName>
</protein>
<dbReference type="InterPro" id="IPR036890">
    <property type="entry name" value="HATPase_C_sf"/>
</dbReference>
<dbReference type="OrthoDB" id="224742at2"/>
<dbReference type="GO" id="GO:0009927">
    <property type="term" value="F:histidine phosphotransfer kinase activity"/>
    <property type="evidence" value="ECO:0007669"/>
    <property type="project" value="TreeGrafter"/>
</dbReference>
<dbReference type="PRINTS" id="PR00344">
    <property type="entry name" value="BCTRLSENSOR"/>
</dbReference>
<dbReference type="SUPFAM" id="SSF55785">
    <property type="entry name" value="PYP-like sensor domain (PAS domain)"/>
    <property type="match status" value="1"/>
</dbReference>
<dbReference type="RefSeq" id="WP_146399289.1">
    <property type="nucleotide sequence ID" value="NZ_SJPQ01000002.1"/>
</dbReference>
<dbReference type="Gene3D" id="3.40.50.2300">
    <property type="match status" value="1"/>
</dbReference>
<evidence type="ECO:0000259" key="9">
    <source>
        <dbReference type="PROSITE" id="PS50110"/>
    </source>
</evidence>
<dbReference type="NCBIfam" id="TIGR00229">
    <property type="entry name" value="sensory_box"/>
    <property type="match status" value="1"/>
</dbReference>
<evidence type="ECO:0000256" key="4">
    <source>
        <dbReference type="ARBA" id="ARBA00022679"/>
    </source>
</evidence>
<dbReference type="SUPFAM" id="SSF55874">
    <property type="entry name" value="ATPase domain of HSP90 chaperone/DNA topoisomerase II/histidine kinase"/>
    <property type="match status" value="1"/>
</dbReference>
<evidence type="ECO:0000313" key="11">
    <source>
        <dbReference type="EMBL" id="TWT88329.1"/>
    </source>
</evidence>
<comment type="catalytic activity">
    <reaction evidence="1">
        <text>ATP + protein L-histidine = ADP + protein N-phospho-L-histidine.</text>
        <dbReference type="EC" id="2.7.13.3"/>
    </reaction>
</comment>
<accession>A0A5C5ZLQ2</accession>
<dbReference type="CDD" id="cd00130">
    <property type="entry name" value="PAS"/>
    <property type="match status" value="1"/>
</dbReference>
<dbReference type="PROSITE" id="PS50113">
    <property type="entry name" value="PAC"/>
    <property type="match status" value="1"/>
</dbReference>
<dbReference type="PANTHER" id="PTHR43047">
    <property type="entry name" value="TWO-COMPONENT HISTIDINE PROTEIN KINASE"/>
    <property type="match status" value="1"/>
</dbReference>
<sequence>MLSFLFDTDGFPARWFCGTAWQDEPWLGWMHIIADLATAVAYTAIPVMMIFALRKTKQIPEPRLLMLFAVFILACGSVHLIEAIIFWTPVYRLSAVAKSVTAIASLGTVAVLAVRLPRLLALRSPEVLESLVRDRTQRLEDTAGRLELVLSAGAMGAWDWNLETNRIVLDEAEIELTGLSGDPVGEVGNQELDISAFFDIIHADDHEELDAALRESIDHGVPYEHSFRITTPQGVEKWIAGRGRLIVEPGEPRRLVGVNYDVTAIKQSEGELAEARRLAEAASEAKSRFLANTSHEIRTPLTAMLGCAESLVRESPDETTTETATVIKRQGELLLRILNDVLDLSKIEAGRMTLRRKTCDLRAMFEDIHSLLEPQAEAKGLALSVEVDPNATHSLRTDPVRVRQVLLNLASNAVKFTEKGSVSICAEEAAAEEGLAEGLSDGPQQDPDAEQQRWLRLRVSDTGPGIPEEHQQAVFEAFHQSDAAIGPDGASRGTGLGLTIAARLARMLGGRLDLNSRLGEGAEFTFWLPLVEATPKGGSSDKAGAARANGADSPQRRGRILVAEDTPSIQFLLRKILTPHATRLDVVGDGQAAVDAARSARDAGQPHDAILLDMTMPILGGHEAAQILRSEGFSTPIIALTAGAMVGDRERCLAAGCTEYLAKPLDWDALEAAVQTALADSEG</sequence>
<dbReference type="FunFam" id="3.30.565.10:FF:000010">
    <property type="entry name" value="Sensor histidine kinase RcsC"/>
    <property type="match status" value="1"/>
</dbReference>
<keyword evidence="3 6" id="KW-0597">Phosphoprotein</keyword>
<evidence type="ECO:0000256" key="7">
    <source>
        <dbReference type="SAM" id="Phobius"/>
    </source>
</evidence>
<dbReference type="InterPro" id="IPR005467">
    <property type="entry name" value="His_kinase_dom"/>
</dbReference>